<dbReference type="GO" id="GO:0016491">
    <property type="term" value="F:oxidoreductase activity"/>
    <property type="evidence" value="ECO:0007669"/>
    <property type="project" value="UniProtKB-KW"/>
</dbReference>
<dbReference type="InterPro" id="IPR003767">
    <property type="entry name" value="Malate/L-lactate_DH-like"/>
</dbReference>
<reference evidence="4" key="1">
    <citation type="submission" date="2020-07" db="EMBL/GenBank/DDBJ databases">
        <title>Huge and variable diversity of episymbiotic CPR bacteria and DPANN archaea in groundwater ecosystems.</title>
        <authorList>
            <person name="He C.Y."/>
            <person name="Keren R."/>
            <person name="Whittaker M."/>
            <person name="Farag I.F."/>
            <person name="Doudna J."/>
            <person name="Cate J.H.D."/>
            <person name="Banfield J.F."/>
        </authorList>
    </citation>
    <scope>NUCLEOTIDE SEQUENCE</scope>
    <source>
        <strain evidence="4">NC_groundwater_1586_Pr3_B-0.1um_66_15</strain>
    </source>
</reference>
<dbReference type="Gene3D" id="1.10.1530.10">
    <property type="match status" value="1"/>
</dbReference>
<dbReference type="Gene3D" id="3.30.1370.60">
    <property type="entry name" value="Hypothetical oxidoreductase yiak, domain 2"/>
    <property type="match status" value="1"/>
</dbReference>
<comment type="similarity">
    <text evidence="1">Belongs to the LDH2/MDH2 oxidoreductase family.</text>
</comment>
<evidence type="ECO:0000256" key="2">
    <source>
        <dbReference type="ARBA" id="ARBA00023002"/>
    </source>
</evidence>
<keyword evidence="2" id="KW-0560">Oxidoreductase</keyword>
<sequence length="362" mass="37741">MTGISVSHQGLRTLVRAMLSASGSGADEAAAVADHLVEANLAGHDSHGVGLLPMYGRDIVARYVRLNSHPRLVREDGVIRVYDAELGFGHVAAKEITEQGIALAKQSGVAVLSARNCYHIARVGSYGEQAAAAGLISMFFVNVVAGGLQKVAPFGGTDGRLHTNPICIGIPAGPDHPPFMLDFATSQIAMGKVRVAYNEGRTLGSNLLIDRAGHDTGNPAVIFEEPFGAILPFGAHKGSGLALACEIIGGALSGGPTNHSTAPRTGGLINSLFALIVDPARFTELPYFQGELRAILDHVKASPPAAPDRPVLTAGDPERSSRQRRREHGIPIDATSWGEILAVAKSAGVSDPLSLVGDVRAV</sequence>
<name>A0A933L1V1_9HYPH</name>
<dbReference type="Pfam" id="PF02615">
    <property type="entry name" value="Ldh_2"/>
    <property type="match status" value="1"/>
</dbReference>
<accession>A0A933L1V1</accession>
<dbReference type="InterPro" id="IPR036111">
    <property type="entry name" value="Mal/L-sulfo/L-lacto_DH-like_sf"/>
</dbReference>
<evidence type="ECO:0000313" key="5">
    <source>
        <dbReference type="Proteomes" id="UP000782610"/>
    </source>
</evidence>
<dbReference type="PANTHER" id="PTHR11091">
    <property type="entry name" value="OXIDOREDUCTASE-RELATED"/>
    <property type="match status" value="1"/>
</dbReference>
<evidence type="ECO:0000256" key="1">
    <source>
        <dbReference type="ARBA" id="ARBA00006056"/>
    </source>
</evidence>
<dbReference type="EMBL" id="JACRAF010000020">
    <property type="protein sequence ID" value="MBI4921510.1"/>
    <property type="molecule type" value="Genomic_DNA"/>
</dbReference>
<dbReference type="NCBIfam" id="NF007504">
    <property type="entry name" value="PRK10098.1"/>
    <property type="match status" value="1"/>
</dbReference>
<proteinExistence type="inferred from homology"/>
<dbReference type="InterPro" id="IPR043143">
    <property type="entry name" value="Mal/L-sulf/L-lact_DH-like_NADP"/>
</dbReference>
<dbReference type="PANTHER" id="PTHR11091:SF0">
    <property type="entry name" value="MALATE DEHYDROGENASE"/>
    <property type="match status" value="1"/>
</dbReference>
<dbReference type="AlphaFoldDB" id="A0A933L1V1"/>
<organism evidence="4 5">
    <name type="scientific">Devosia nanyangense</name>
    <dbReference type="NCBI Taxonomy" id="1228055"/>
    <lineage>
        <taxon>Bacteria</taxon>
        <taxon>Pseudomonadati</taxon>
        <taxon>Pseudomonadota</taxon>
        <taxon>Alphaproteobacteria</taxon>
        <taxon>Hyphomicrobiales</taxon>
        <taxon>Devosiaceae</taxon>
        <taxon>Devosia</taxon>
    </lineage>
</organism>
<protein>
    <submittedName>
        <fullName evidence="4">Malate/lactate/ureidoglycolate dehydrogenase</fullName>
    </submittedName>
</protein>
<dbReference type="Proteomes" id="UP000782610">
    <property type="component" value="Unassembled WGS sequence"/>
</dbReference>
<dbReference type="SUPFAM" id="SSF89733">
    <property type="entry name" value="L-sulfolactate dehydrogenase-like"/>
    <property type="match status" value="1"/>
</dbReference>
<gene>
    <name evidence="4" type="ORF">HY834_07145</name>
</gene>
<dbReference type="InterPro" id="IPR043144">
    <property type="entry name" value="Mal/L-sulf/L-lact_DH-like_ah"/>
</dbReference>
<evidence type="ECO:0000256" key="3">
    <source>
        <dbReference type="SAM" id="MobiDB-lite"/>
    </source>
</evidence>
<feature type="region of interest" description="Disordered" evidence="3">
    <location>
        <begin position="301"/>
        <end position="329"/>
    </location>
</feature>
<evidence type="ECO:0000313" key="4">
    <source>
        <dbReference type="EMBL" id="MBI4921510.1"/>
    </source>
</evidence>
<comment type="caution">
    <text evidence="4">The sequence shown here is derived from an EMBL/GenBank/DDBJ whole genome shotgun (WGS) entry which is preliminary data.</text>
</comment>